<keyword evidence="1" id="KW-1015">Disulfide bond</keyword>
<feature type="domain" description="CUB" evidence="4">
    <location>
        <begin position="2287"/>
        <end position="2403"/>
    </location>
</feature>
<dbReference type="PANTHER" id="PTHR11319">
    <property type="entry name" value="G PROTEIN-COUPLED RECEPTOR-RELATED"/>
    <property type="match status" value="1"/>
</dbReference>
<reference evidence="5" key="2">
    <citation type="submission" date="2019-06" db="EMBL/GenBank/DDBJ databases">
        <title>Genomics analysis of Aphanomyces spp. identifies a new class of oomycete effector associated with host adaptation.</title>
        <authorList>
            <person name="Gaulin E."/>
        </authorList>
    </citation>
    <scope>NUCLEOTIDE SEQUENCE</scope>
    <source>
        <strain evidence="5">CBS 578.67</strain>
    </source>
</reference>
<dbReference type="SUPFAM" id="SSF49854">
    <property type="entry name" value="Spermadhesin, CUB domain"/>
    <property type="match status" value="1"/>
</dbReference>
<dbReference type="PANTHER" id="PTHR11319:SF35">
    <property type="entry name" value="OUTER MEMBRANE PROTEIN PMPC-RELATED"/>
    <property type="match status" value="1"/>
</dbReference>
<feature type="transmembrane region" description="Helical" evidence="2">
    <location>
        <begin position="4057"/>
        <end position="4082"/>
    </location>
</feature>
<feature type="transmembrane region" description="Helical" evidence="2">
    <location>
        <begin position="4194"/>
        <end position="4214"/>
    </location>
</feature>
<feature type="transmembrane region" description="Helical" evidence="2">
    <location>
        <begin position="3899"/>
        <end position="3923"/>
    </location>
</feature>
<organism evidence="6 7">
    <name type="scientific">Aphanomyces stellatus</name>
    <dbReference type="NCBI Taxonomy" id="120398"/>
    <lineage>
        <taxon>Eukaryota</taxon>
        <taxon>Sar</taxon>
        <taxon>Stramenopiles</taxon>
        <taxon>Oomycota</taxon>
        <taxon>Saprolegniomycetes</taxon>
        <taxon>Saprolegniales</taxon>
        <taxon>Verrucalvaceae</taxon>
        <taxon>Aphanomyces</taxon>
    </lineage>
</organism>
<gene>
    <name evidence="6" type="primary">Aste57867_286</name>
    <name evidence="5" type="ORF">As57867_000286</name>
    <name evidence="6" type="ORF">ASTE57867_286</name>
</gene>
<keyword evidence="7" id="KW-1185">Reference proteome</keyword>
<evidence type="ECO:0000259" key="4">
    <source>
        <dbReference type="PROSITE" id="PS01180"/>
    </source>
</evidence>
<evidence type="ECO:0000313" key="7">
    <source>
        <dbReference type="Proteomes" id="UP000332933"/>
    </source>
</evidence>
<proteinExistence type="predicted"/>
<evidence type="ECO:0000256" key="3">
    <source>
        <dbReference type="SAM" id="SignalP"/>
    </source>
</evidence>
<dbReference type="PROSITE" id="PS01180">
    <property type="entry name" value="CUB"/>
    <property type="match status" value="1"/>
</dbReference>
<dbReference type="SMART" id="SM00710">
    <property type="entry name" value="PbH1"/>
    <property type="match status" value="7"/>
</dbReference>
<dbReference type="SUPFAM" id="SSF51126">
    <property type="entry name" value="Pectin lyase-like"/>
    <property type="match status" value="3"/>
</dbReference>
<keyword evidence="2" id="KW-1133">Transmembrane helix</keyword>
<sequence>MLLCEAIWTLVALWAGVIQSQSCSPSTTLIKSPGTFQDRSPQTGNYASPKECHWKVVTSDATTVVQLTFSLLNLNIYRGSSNDVVLVNLGPQVTLPTGWSHYNRHAVLTGSDSIGAYDYTQTNSNVCAVSTSNDPATTDLTKNSLLTDPARQNTWIYFIGQYADTYNPLTLVGNAPDVYIIFRSFVEYSMPPSDANYGMQVQFAFVSAYCASLTTVSPVLTVSDKFSISSAALIQDNMAGTTKAGMNCTWLIKPKRLVGTSDASFDSLWFSFPTFSLPGSSYLLLMDAVTLATLALFNTASPPTAVYKFNRGAIYARYITDTAVHRTAPTDVQAQTAFALTANAFVKRGGVALLASSPKAGFVMRRIIIRAMVVTVVAASLIQTALDLTHQSPSVFPLRLCLCLLSDARGDTWYVNEKIFDFTCFNAEPEPLPVLTWSGDSIEQSCPANYQCPPSTQCSGTGKCVSVLSPSLPQLLPWWQHCFLDSDCPEATLCNANNVCLAPNDYALQATTQSQSCSINGWPTSSLAGVTIEIRILVTTPQASDIVLSYPGLNISQTSRLTFSVSNLPLWTTSVNIADGEWHNLVWVWDNNLGTMALYSQTTLLTRTSVTVRAPALQLQQPLNIGGFAGSVAYLRIWDIPRPITSFFTDAAQFERQNVLVDYRFADGSARDLSPNGNDVTVVQGFSSIQPSHYNCLANPLDISIGLTNGALLAFTAVTTGPWAASLLSVAQTRVFVVAATSTQVQVSVDNSIAATITLNTTKNFSMFFRLQFLNSTTAEMCINDVLCVTVPLSTTPATSFSIDASNLTTLCLMRAENVTQMAAIVSVPTVTIDLQNCQFPFQLPVRNCGAFASYLAAKQLSASTLLTAAQVYTYANLDQQEQGCTCDIMPVWNVSYSITRVDSGGSPPLVTLLVSYVKIKTSRSASSQSAIKCGSSCYVLEPNVQPATTPVPTTPAPTTVNASTPPPTTTTFLQLISRITGGAPVPASDSQLLNLTQTIVSGATVNQYFATREFNFAFVNGSWQVLNVSDNGNVSPEKCLITGPDAPSVVDTFSSFQCKTTGTSTLAPPVALSYCIVNNTKKTCLSERNSCGLLNGQVTLTSQSGSFDDNYTASVTNGVHLCTFNILPAIPSALLPFATLVYIVEKTVLGSTDTLTISSNGATQTTLSGTILYVVNIVQSRLNSFYSGLPTFWNPVAAGVGLSFTLSTTGDKSGVPGDGFVASYSTMYSFPSTPTAHVCSAANSVVSIHDSVVVPTYDTATLGVVFPNQTQCDYLVQTSSSQGVVWLQFLEFTLATDRIELYDIVDSTPVLLANLTNVSQMSPIYPILFNGQSDYIVTSYGIPTPTTVAFWLYVPTSVKADCTNANACNSNVPKPMKVIGTDNGAAGFSLNLDVATGFLSINYNTGTLYTMAQDVRLAMWCYVAFVHRGSDVFGYVNATRVAITTSSVSTVTTRAPDNVVYIGGQANLPDSSTVYFSGMLGNIILYSSSKTMFDLGAQMLLPCDISDASLLLCYAFATPYSPTDSSRYSNNCIYHGTTWTGFELPVSSIYYKTFTAISSQLLVRYIPASSQTLDIFRFVATVHTCPSPCFGECIRGRCICNVGTTGPSCNITLPSPCFGHVIMAPSSTGGLLSLPSRSPHIIDFFVPHIAPSKTLGLQNPIDCSWHFRKTSSIVAFDFSTLQLDSTSILSIYDGDHVVPTYLDAFNLTAQLAMDRATFFNRGATSYSGIVFQNVTRFSATATLSPQYTTYASNNRQVYHVVQYRRGQACRDGVSVGLTRAIASQLISTFWYTQSQEAYASTITPVQLYFNQFDANTANVTVEFSQSLIRGSQLSPYPTVFRFQRRVSQPFLTCKNGSTFGLDTLNLDQTVLYTRQDLSSRSYATQTVALPIFNYTGNWTMDTTKTFSGVFRTPFVLNQVFNQSLTVVITATVVLNDELQYIFSQEDNTPGSMCLKLVPTTKGSGIWVFAGYNQYDTPQMENPTSLPLDTITLAVTFDRGVVTYFVNGMRYYSFDTVQAFKTCVNAGGGSCTPPLVYGFTDTAHKFVIGGTILNGKAGDIWAGTISTVQVYNMVLDDVVIASQVPGASTLESTTKASYINAIISNTQAIVSTIEVATVLQGAWTATSRLLRKWSLIRYGCQTPPPSFLLDAPSVNLLVNSTVQQLVWNKFDDTSALVTWRSTTSSTYIQTTLTRTKSYGYNLTDDVIVGLLIAYGRTVENRPYHITQLIVNSISPTSATVSFSFLDTLLNAVNAKATLSLSNNTWSGPSTVQRLVPPDFGIIPPVPCLNSEVVVMLSGTSGIITDGQPTPSTRNTHSRVCMWMLQAPPGQTIRLQLDFFNVDCTEGVLAVIDLTTSTPTALCGALSGQSFTYGSALKIVFGTGPALSTQPMVSTGFYAKYWLSNDNPTLNMTSVPISYSPWQVLNSSPSAGLPQCQLDTSNISNTNPWQVASVALVSSLNTSCYNTESHPPDAAWVVSSYGDSQGNTTCSQWELDETMPWTAYDIENSGPTELNTAPPTLFVQDSSALLITSTNQSTFFESTNGTVEIRYQSSLGSLDYVRLRYYLPRVYYAAPPSYRPPDGYFGDGSYRLPFTRSFSYLLGQVLQPGDMLRLFPGRYEGADYCNLVLSYSFVIEAISGNGLTTIDCQNVYRGWQLVHTTGLTILKGLEFTGCTVSTSPMTGAALYISGNTRLDACRFESNSHKAQGTVAIVAPSVSHVRNCGFWTNSGKSALAILSATATIRNSIFVNNYVLGNGALYVSNYVDGATSLGNPSTVNVTNTTFSSNMGSPAIRISSRSVIWVSDSLIQLNWDGGIVVDASYLSLVNSLMLGNYASAVMLSGSSFMESKNCRFFNNLGTQGAVIMMTASSWFGENNLYEETNSRFIGNAAGVSLSQVATGGAISFSNCPSIIIKNNSFHYNSAPSSGGAVMLNNASVLFGQNQFLFNTAGDHGGAIRLIECSTNISSSLLMTRAEIFQWQVVAFEANYFAQNTAVSGGGGVSIDSSNGVKFSHDQFDSNTAIRSGSGGALEISLSGNVALDSMMFQNCSAYSGGAVSLIIVGPIYFTNCQFTACQSLYSGGSLAATGSQFFLTNVTFDKSSATQFGGAMVVQAQTTVMQLTNISFTNGKAQKGGALYIIDCSIAQGSIENISFANLTASIMGGAIYAVLIRFWLHNLVSVNTNSANGGFLSLEDSTATISNATILNSTAFVNGGSIYSIVSTLSIFSSQFYSNNATNYGGCVYGFASNIGLRSTIISGSSAKFGGGLYASSATVMLITSTLVGNIADSGGGLYCDLTDVMVQGSLFRLNFASGAGGATFIAYNLVDISESIFSNNSAKQGGGILLSKTQGFTIQGCVYTNNSAHHDSLDGAIQQGGAIVIVQISQNSSVSNSIFQSNSAIGAEGGAIYATGSAMQPEFEILLQNTTFVENQAGTGGSLYLDSMLVHLDETYFQSNIATSDGGGGIFWRGVEPFNIQSITAVTFVHNSAPYGPNYASVPYALLPSYSYPNVIDWGEVSGQNFQGSFLVYIVDQYSQVIVTENSLVVALQTNTAGATMTGMTQATAVNGVCTFNQAGVQKSPGKTVQVVVSSPPLRSLGSVTVPIRKCIRGEVAPTGMNLCIACAFGKFSWNTSDTICHDCPKGAVCGGGDAVDALAGYWRFANSTGVCADPKNPYDNCVLKQCLGTSCGGLVQGSEQAIVQLNSGTMSLILNSASSYEVNQTLYVAGIDVQVVSVESSYLVVTGTTTLPTDGSVDIFLRRPEICDVGYTGNLCLQCNNGYTRSGSTDCVPCPSSFALTILVLIGGVICVIAIVTVLIIMAINKAKKAKSITSIMTKIFTSYMQLIVLAQSFDVNWPHEVTEMFNTQGLLASPGDKLISIDCLVDHYKQDLHVESFNSISNYYSQLLVFLCLPILGVLGPLVFWTIRFWRLRFLQTQKDWYAIVQPDKGLITIDELPAMFEKLKLQPSDLVLLTIQETMGTGTKPMTEIKSAYLNALRRETRAKLILSIIVIMFLIHPSLTKTIFQMFSCSQLGTDMHGNALYFMDPDLDVACYTTSHYRWIYCVGIPSLIIYTLGIPTLAYTILHIHRHNLNNLKTKLEFGFLYTGFKLKHFYWEIWVMMRKIVVCFISVFLKRSGVGPQALAATFLVFVSYHLQMECLPYENPKVNRLEQYSLLTSLFTLFCGLFLYQIEIIGDWRGFFGIFVIIVNSLFVAHFVRMLAFELRHKAKDAIYKITGEKHVAHVIQSMNTIKKQSSLACKSSDGKISSGKVYIAE</sequence>
<accession>A0A485K2N8</accession>
<feature type="signal peptide" evidence="3">
    <location>
        <begin position="1"/>
        <end position="20"/>
    </location>
</feature>
<keyword evidence="2" id="KW-0472">Membrane</keyword>
<dbReference type="InterPro" id="IPR000859">
    <property type="entry name" value="CUB_dom"/>
</dbReference>
<protein>
    <submittedName>
        <fullName evidence="6">Aste57867_286 protein</fullName>
    </submittedName>
</protein>
<evidence type="ECO:0000256" key="1">
    <source>
        <dbReference type="ARBA" id="ARBA00023157"/>
    </source>
</evidence>
<dbReference type="Gene3D" id="2.60.120.290">
    <property type="entry name" value="Spermadhesin, CUB domain"/>
    <property type="match status" value="1"/>
</dbReference>
<dbReference type="EMBL" id="VJMH01000012">
    <property type="protein sequence ID" value="KAF0720460.1"/>
    <property type="molecule type" value="Genomic_DNA"/>
</dbReference>
<dbReference type="Pfam" id="PF13229">
    <property type="entry name" value="Beta_helix"/>
    <property type="match status" value="2"/>
</dbReference>
<reference evidence="6 7" key="1">
    <citation type="submission" date="2019-03" db="EMBL/GenBank/DDBJ databases">
        <authorList>
            <person name="Gaulin E."/>
            <person name="Dumas B."/>
        </authorList>
    </citation>
    <scope>NUCLEOTIDE SEQUENCE [LARGE SCALE GENOMIC DNA]</scope>
    <source>
        <strain evidence="6">CBS 568.67</strain>
    </source>
</reference>
<dbReference type="InterPro" id="IPR039448">
    <property type="entry name" value="Beta_helix"/>
</dbReference>
<dbReference type="InterPro" id="IPR035914">
    <property type="entry name" value="Sperma_CUB_dom_sf"/>
</dbReference>
<dbReference type="Proteomes" id="UP000332933">
    <property type="component" value="Unassembled WGS sequence"/>
</dbReference>
<dbReference type="EMBL" id="CAADRA010000012">
    <property type="protein sequence ID" value="VFT77512.1"/>
    <property type="molecule type" value="Genomic_DNA"/>
</dbReference>
<feature type="transmembrane region" description="Helical" evidence="2">
    <location>
        <begin position="3793"/>
        <end position="3819"/>
    </location>
</feature>
<feature type="transmembrane region" description="Helical" evidence="2">
    <location>
        <begin position="4172"/>
        <end position="4188"/>
    </location>
</feature>
<evidence type="ECO:0000313" key="6">
    <source>
        <dbReference type="EMBL" id="VFT77512.1"/>
    </source>
</evidence>
<keyword evidence="2" id="KW-0812">Transmembrane</keyword>
<dbReference type="OrthoDB" id="79468at2759"/>
<keyword evidence="3" id="KW-0732">Signal</keyword>
<feature type="transmembrane region" description="Helical" evidence="2">
    <location>
        <begin position="4002"/>
        <end position="4025"/>
    </location>
</feature>
<feature type="transmembrane region" description="Helical" evidence="2">
    <location>
        <begin position="3831"/>
        <end position="3849"/>
    </location>
</feature>
<dbReference type="Gene3D" id="2.60.120.200">
    <property type="match status" value="3"/>
</dbReference>
<dbReference type="InterPro" id="IPR013320">
    <property type="entry name" value="ConA-like_dom_sf"/>
</dbReference>
<dbReference type="InterPro" id="IPR006626">
    <property type="entry name" value="PbH1"/>
</dbReference>
<evidence type="ECO:0000313" key="5">
    <source>
        <dbReference type="EMBL" id="KAF0720460.1"/>
    </source>
</evidence>
<name>A0A485K2N8_9STRA</name>
<dbReference type="InterPro" id="IPR011050">
    <property type="entry name" value="Pectin_lyase_fold/virulence"/>
</dbReference>
<evidence type="ECO:0000256" key="2">
    <source>
        <dbReference type="SAM" id="Phobius"/>
    </source>
</evidence>
<feature type="chain" id="PRO_5033436521" evidence="3">
    <location>
        <begin position="21"/>
        <end position="4272"/>
    </location>
</feature>
<dbReference type="SUPFAM" id="SSF49899">
    <property type="entry name" value="Concanavalin A-like lectins/glucanases"/>
    <property type="match status" value="3"/>
</dbReference>